<dbReference type="Proteomes" id="UP000720189">
    <property type="component" value="Unassembled WGS sequence"/>
</dbReference>
<keyword evidence="1" id="KW-0812">Transmembrane</keyword>
<sequence>MSTVGIQLLILRSFARAKLSPMSFISSALIRLAFYTIVPTGMIMVLRQGCWRMEHCTFRYPQPFRCSIKHTLILLTYLNR</sequence>
<dbReference type="GeneID" id="70215206"/>
<dbReference type="EMBL" id="JAGMUX010000003">
    <property type="protein sequence ID" value="KAH7264829.1"/>
    <property type="molecule type" value="Genomic_DNA"/>
</dbReference>
<dbReference type="RefSeq" id="XP_046053564.1">
    <property type="nucleotide sequence ID" value="XM_046185252.1"/>
</dbReference>
<evidence type="ECO:0000313" key="2">
    <source>
        <dbReference type="EMBL" id="KAH7264829.1"/>
    </source>
</evidence>
<protein>
    <submittedName>
        <fullName evidence="2">Uncharacterized protein</fullName>
    </submittedName>
</protein>
<dbReference type="AlphaFoldDB" id="A0A9P9HVY5"/>
<keyword evidence="1" id="KW-0472">Membrane</keyword>
<gene>
    <name evidence="2" type="ORF">BKA55DRAFT_224316</name>
</gene>
<evidence type="ECO:0000256" key="1">
    <source>
        <dbReference type="SAM" id="Phobius"/>
    </source>
</evidence>
<reference evidence="2" key="1">
    <citation type="journal article" date="2021" name="Nat. Commun.">
        <title>Genetic determinants of endophytism in the Arabidopsis root mycobiome.</title>
        <authorList>
            <person name="Mesny F."/>
            <person name="Miyauchi S."/>
            <person name="Thiergart T."/>
            <person name="Pickel B."/>
            <person name="Atanasova L."/>
            <person name="Karlsson M."/>
            <person name="Huettel B."/>
            <person name="Barry K.W."/>
            <person name="Haridas S."/>
            <person name="Chen C."/>
            <person name="Bauer D."/>
            <person name="Andreopoulos W."/>
            <person name="Pangilinan J."/>
            <person name="LaButti K."/>
            <person name="Riley R."/>
            <person name="Lipzen A."/>
            <person name="Clum A."/>
            <person name="Drula E."/>
            <person name="Henrissat B."/>
            <person name="Kohler A."/>
            <person name="Grigoriev I.V."/>
            <person name="Martin F.M."/>
            <person name="Hacquard S."/>
        </authorList>
    </citation>
    <scope>NUCLEOTIDE SEQUENCE</scope>
    <source>
        <strain evidence="2">MPI-CAGE-AT-0023</strain>
    </source>
</reference>
<comment type="caution">
    <text evidence="2">The sequence shown here is derived from an EMBL/GenBank/DDBJ whole genome shotgun (WGS) entry which is preliminary data.</text>
</comment>
<evidence type="ECO:0000313" key="3">
    <source>
        <dbReference type="Proteomes" id="UP000720189"/>
    </source>
</evidence>
<keyword evidence="1" id="KW-1133">Transmembrane helix</keyword>
<feature type="transmembrane region" description="Helical" evidence="1">
    <location>
        <begin position="25"/>
        <end position="46"/>
    </location>
</feature>
<name>A0A9P9HVY5_FUSRE</name>
<keyword evidence="3" id="KW-1185">Reference proteome</keyword>
<proteinExistence type="predicted"/>
<accession>A0A9P9HVY5</accession>
<organism evidence="2 3">
    <name type="scientific">Fusarium redolens</name>
    <dbReference type="NCBI Taxonomy" id="48865"/>
    <lineage>
        <taxon>Eukaryota</taxon>
        <taxon>Fungi</taxon>
        <taxon>Dikarya</taxon>
        <taxon>Ascomycota</taxon>
        <taxon>Pezizomycotina</taxon>
        <taxon>Sordariomycetes</taxon>
        <taxon>Hypocreomycetidae</taxon>
        <taxon>Hypocreales</taxon>
        <taxon>Nectriaceae</taxon>
        <taxon>Fusarium</taxon>
        <taxon>Fusarium redolens species complex</taxon>
    </lineage>
</organism>